<dbReference type="EMBL" id="CM032181">
    <property type="protein sequence ID" value="KAG7100212.1"/>
    <property type="molecule type" value="Genomic_DNA"/>
</dbReference>
<dbReference type="RefSeq" id="XP_043016682.1">
    <property type="nucleotide sequence ID" value="XM_043147968.1"/>
</dbReference>
<gene>
    <name evidence="2" type="ORF">E1B28_001987</name>
</gene>
<accession>A0A9P8AG04</accession>
<feature type="compositionally biased region" description="Pro residues" evidence="1">
    <location>
        <begin position="118"/>
        <end position="127"/>
    </location>
</feature>
<feature type="region of interest" description="Disordered" evidence="1">
    <location>
        <begin position="93"/>
        <end position="127"/>
    </location>
</feature>
<feature type="compositionally biased region" description="Acidic residues" evidence="1">
    <location>
        <begin position="237"/>
        <end position="246"/>
    </location>
</feature>
<feature type="compositionally biased region" description="Polar residues" evidence="1">
    <location>
        <begin position="220"/>
        <end position="229"/>
    </location>
</feature>
<evidence type="ECO:0000256" key="1">
    <source>
        <dbReference type="SAM" id="MobiDB-lite"/>
    </source>
</evidence>
<name>A0A9P8AG04_9AGAR</name>
<keyword evidence="3" id="KW-1185">Reference proteome</keyword>
<dbReference type="AlphaFoldDB" id="A0A9P8AG04"/>
<evidence type="ECO:0000313" key="2">
    <source>
        <dbReference type="EMBL" id="KAG7100212.1"/>
    </source>
</evidence>
<protein>
    <submittedName>
        <fullName evidence="2">Uncharacterized protein</fullName>
    </submittedName>
</protein>
<proteinExistence type="predicted"/>
<dbReference type="OrthoDB" id="3204502at2759"/>
<feature type="region of interest" description="Disordered" evidence="1">
    <location>
        <begin position="216"/>
        <end position="251"/>
    </location>
</feature>
<dbReference type="KEGG" id="more:E1B28_001987"/>
<dbReference type="GeneID" id="66071063"/>
<comment type="caution">
    <text evidence="2">The sequence shown here is derived from an EMBL/GenBank/DDBJ whole genome shotgun (WGS) entry which is preliminary data.</text>
</comment>
<reference evidence="2" key="1">
    <citation type="journal article" date="2021" name="Genome Biol. Evol.">
        <title>The assembled and annotated genome of the fairy-ring fungus Marasmius oreades.</title>
        <authorList>
            <person name="Hiltunen M."/>
            <person name="Ament-Velasquez S.L."/>
            <person name="Johannesson H."/>
        </authorList>
    </citation>
    <scope>NUCLEOTIDE SEQUENCE</scope>
    <source>
        <strain evidence="2">03SP1</strain>
    </source>
</reference>
<evidence type="ECO:0000313" key="3">
    <source>
        <dbReference type="Proteomes" id="UP001049176"/>
    </source>
</evidence>
<sequence>MYIYAAAMSANILDSTSHSKSQVTAAVFSLAGQAHDALSWVRSDAPKHCFVARTFRSSLPPSHILLFSHIYIAKAILTVIGEAPRRMVRSILKTQSPQSSPSPLPPLSLSKLRHPRLSSPPPPLPLPSPHVHFPPTPTIVSSTYIAHSSSIYDRAPIEVSPNSCALPERGGRVLHAGSPPICVKGGKTDHPRHDHDHDEQKGSYFHPFAYEVCEPEDIPSPSSVPQLIQDSYSSSSESDESTESDTGEYRSPHFSPIPVLHAITPTAMSFLPHAGPKKRLGLGLDGLGKASRPKLNRRKTPVTGLYYSGKVASASIEEPPSLDGCLGGF</sequence>
<organism evidence="2 3">
    <name type="scientific">Marasmius oreades</name>
    <name type="common">fairy-ring Marasmius</name>
    <dbReference type="NCBI Taxonomy" id="181124"/>
    <lineage>
        <taxon>Eukaryota</taxon>
        <taxon>Fungi</taxon>
        <taxon>Dikarya</taxon>
        <taxon>Basidiomycota</taxon>
        <taxon>Agaricomycotina</taxon>
        <taxon>Agaricomycetes</taxon>
        <taxon>Agaricomycetidae</taxon>
        <taxon>Agaricales</taxon>
        <taxon>Marasmiineae</taxon>
        <taxon>Marasmiaceae</taxon>
        <taxon>Marasmius</taxon>
    </lineage>
</organism>
<dbReference type="Proteomes" id="UP001049176">
    <property type="component" value="Chromosome 1"/>
</dbReference>